<evidence type="ECO:0000256" key="1">
    <source>
        <dbReference type="SAM" id="Phobius"/>
    </source>
</evidence>
<name>A0A0C2DDN7_9BACT</name>
<feature type="transmembrane region" description="Helical" evidence="1">
    <location>
        <begin position="7"/>
        <end position="26"/>
    </location>
</feature>
<dbReference type="Proteomes" id="UP000031599">
    <property type="component" value="Unassembled WGS sequence"/>
</dbReference>
<comment type="caution">
    <text evidence="2">The sequence shown here is derived from an EMBL/GenBank/DDBJ whole genome shotgun (WGS) entry which is preliminary data.</text>
</comment>
<evidence type="ECO:0000313" key="3">
    <source>
        <dbReference type="Proteomes" id="UP000031599"/>
    </source>
</evidence>
<keyword evidence="1" id="KW-0472">Membrane</keyword>
<keyword evidence="1" id="KW-0812">Transmembrane</keyword>
<organism evidence="2 3">
    <name type="scientific">Enhygromyxa salina</name>
    <dbReference type="NCBI Taxonomy" id="215803"/>
    <lineage>
        <taxon>Bacteria</taxon>
        <taxon>Pseudomonadati</taxon>
        <taxon>Myxococcota</taxon>
        <taxon>Polyangia</taxon>
        <taxon>Nannocystales</taxon>
        <taxon>Nannocystaceae</taxon>
        <taxon>Enhygromyxa</taxon>
    </lineage>
</organism>
<protein>
    <submittedName>
        <fullName evidence="2">Uncharacterized protein</fullName>
    </submittedName>
</protein>
<gene>
    <name evidence="2" type="ORF">DB30_02785</name>
</gene>
<proteinExistence type="predicted"/>
<keyword evidence="1" id="KW-1133">Transmembrane helix</keyword>
<accession>A0A0C2DDN7</accession>
<feature type="transmembrane region" description="Helical" evidence="1">
    <location>
        <begin position="75"/>
        <end position="101"/>
    </location>
</feature>
<evidence type="ECO:0000313" key="2">
    <source>
        <dbReference type="EMBL" id="KIG17752.1"/>
    </source>
</evidence>
<feature type="transmembrane region" description="Helical" evidence="1">
    <location>
        <begin position="32"/>
        <end position="54"/>
    </location>
</feature>
<sequence length="116" mass="12913">MAWQIGLATALVGGGALMVADAPLVMVGPMQFAALVFWIAIGSFIVSIEGRLPLETREDPPELLDRRYPTQRRRLAAMLVAYQLYQVTVLVLVLVSVKFWLDCVASYAVYHSWGSW</sequence>
<dbReference type="AlphaFoldDB" id="A0A0C2DDN7"/>
<dbReference type="EMBL" id="JMCC02000020">
    <property type="protein sequence ID" value="KIG17752.1"/>
    <property type="molecule type" value="Genomic_DNA"/>
</dbReference>
<reference evidence="2 3" key="1">
    <citation type="submission" date="2014-12" db="EMBL/GenBank/DDBJ databases">
        <title>Genome assembly of Enhygromyxa salina DSM 15201.</title>
        <authorList>
            <person name="Sharma G."/>
            <person name="Subramanian S."/>
        </authorList>
    </citation>
    <scope>NUCLEOTIDE SEQUENCE [LARGE SCALE GENOMIC DNA]</scope>
    <source>
        <strain evidence="2 3">DSM 15201</strain>
    </source>
</reference>